<evidence type="ECO:0000256" key="1">
    <source>
        <dbReference type="SAM" id="MobiDB-lite"/>
    </source>
</evidence>
<evidence type="ECO:0000313" key="2">
    <source>
        <dbReference type="EMBL" id="KAJ7721706.1"/>
    </source>
</evidence>
<feature type="compositionally biased region" description="Polar residues" evidence="1">
    <location>
        <begin position="135"/>
        <end position="147"/>
    </location>
</feature>
<sequence>MGSAVFLVLRGHHVRIKARSGRFSSLTSPPTTIPLTVRAPSASAWLSTGIPPAKSQSNSPSQVTNSHVLEPATLTKIRLNFNHLANFPHRQFLSSPQRDLSFNSHPQLQPSSTLHKPANPPHVKSATRRARPELQPSTSTASKDSAN</sequence>
<dbReference type="EMBL" id="JARKIB010000227">
    <property type="protein sequence ID" value="KAJ7721706.1"/>
    <property type="molecule type" value="Genomic_DNA"/>
</dbReference>
<feature type="compositionally biased region" description="Polar residues" evidence="1">
    <location>
        <begin position="96"/>
        <end position="114"/>
    </location>
</feature>
<organism evidence="2 3">
    <name type="scientific">Mycena metata</name>
    <dbReference type="NCBI Taxonomy" id="1033252"/>
    <lineage>
        <taxon>Eukaryota</taxon>
        <taxon>Fungi</taxon>
        <taxon>Dikarya</taxon>
        <taxon>Basidiomycota</taxon>
        <taxon>Agaricomycotina</taxon>
        <taxon>Agaricomycetes</taxon>
        <taxon>Agaricomycetidae</taxon>
        <taxon>Agaricales</taxon>
        <taxon>Marasmiineae</taxon>
        <taxon>Mycenaceae</taxon>
        <taxon>Mycena</taxon>
    </lineage>
</organism>
<accession>A0AAD7MKF8</accession>
<reference evidence="2" key="1">
    <citation type="submission" date="2023-03" db="EMBL/GenBank/DDBJ databases">
        <title>Massive genome expansion in bonnet fungi (Mycena s.s.) driven by repeated elements and novel gene families across ecological guilds.</title>
        <authorList>
            <consortium name="Lawrence Berkeley National Laboratory"/>
            <person name="Harder C.B."/>
            <person name="Miyauchi S."/>
            <person name="Viragh M."/>
            <person name="Kuo A."/>
            <person name="Thoen E."/>
            <person name="Andreopoulos B."/>
            <person name="Lu D."/>
            <person name="Skrede I."/>
            <person name="Drula E."/>
            <person name="Henrissat B."/>
            <person name="Morin E."/>
            <person name="Kohler A."/>
            <person name="Barry K."/>
            <person name="LaButti K."/>
            <person name="Morin E."/>
            <person name="Salamov A."/>
            <person name="Lipzen A."/>
            <person name="Mereny Z."/>
            <person name="Hegedus B."/>
            <person name="Baldrian P."/>
            <person name="Stursova M."/>
            <person name="Weitz H."/>
            <person name="Taylor A."/>
            <person name="Grigoriev I.V."/>
            <person name="Nagy L.G."/>
            <person name="Martin F."/>
            <person name="Kauserud H."/>
        </authorList>
    </citation>
    <scope>NUCLEOTIDE SEQUENCE</scope>
    <source>
        <strain evidence="2">CBHHK182m</strain>
    </source>
</reference>
<gene>
    <name evidence="2" type="ORF">B0H16DRAFT_1473762</name>
</gene>
<feature type="region of interest" description="Disordered" evidence="1">
    <location>
        <begin position="96"/>
        <end position="147"/>
    </location>
</feature>
<dbReference type="AlphaFoldDB" id="A0AAD7MKF8"/>
<feature type="compositionally biased region" description="Polar residues" evidence="1">
    <location>
        <begin position="54"/>
        <end position="67"/>
    </location>
</feature>
<comment type="caution">
    <text evidence="2">The sequence shown here is derived from an EMBL/GenBank/DDBJ whole genome shotgun (WGS) entry which is preliminary data.</text>
</comment>
<name>A0AAD7MKF8_9AGAR</name>
<dbReference type="Proteomes" id="UP001215598">
    <property type="component" value="Unassembled WGS sequence"/>
</dbReference>
<evidence type="ECO:0000313" key="3">
    <source>
        <dbReference type="Proteomes" id="UP001215598"/>
    </source>
</evidence>
<feature type="region of interest" description="Disordered" evidence="1">
    <location>
        <begin position="48"/>
        <end position="67"/>
    </location>
</feature>
<keyword evidence="3" id="KW-1185">Reference proteome</keyword>
<protein>
    <submittedName>
        <fullName evidence="2">Uncharacterized protein</fullName>
    </submittedName>
</protein>
<proteinExistence type="predicted"/>